<feature type="region of interest" description="Disordered" evidence="1">
    <location>
        <begin position="141"/>
        <end position="165"/>
    </location>
</feature>
<keyword evidence="2" id="KW-0812">Transmembrane</keyword>
<dbReference type="Pfam" id="PF12277">
    <property type="entry name" value="DUF3618"/>
    <property type="match status" value="1"/>
</dbReference>
<organism evidence="3 4">
    <name type="scientific">Pseudomonas maioricensis</name>
    <dbReference type="NCBI Taxonomy" id="1766623"/>
    <lineage>
        <taxon>Bacteria</taxon>
        <taxon>Pseudomonadati</taxon>
        <taxon>Pseudomonadota</taxon>
        <taxon>Gammaproteobacteria</taxon>
        <taxon>Pseudomonadales</taxon>
        <taxon>Pseudomonadaceae</taxon>
        <taxon>Pseudomonas</taxon>
    </lineage>
</organism>
<dbReference type="InterPro" id="IPR022062">
    <property type="entry name" value="DUF3618"/>
</dbReference>
<keyword evidence="2" id="KW-1133">Transmembrane helix</keyword>
<keyword evidence="2" id="KW-0472">Membrane</keyword>
<evidence type="ECO:0000313" key="4">
    <source>
        <dbReference type="Proteomes" id="UP001320513"/>
    </source>
</evidence>
<feature type="compositionally biased region" description="Polar residues" evidence="1">
    <location>
        <begin position="155"/>
        <end position="164"/>
    </location>
</feature>
<feature type="region of interest" description="Disordered" evidence="1">
    <location>
        <begin position="217"/>
        <end position="281"/>
    </location>
</feature>
<name>A0ABS9ZH18_9PSED</name>
<proteinExistence type="predicted"/>
<dbReference type="EMBL" id="LOHG01000005">
    <property type="protein sequence ID" value="MCI8209818.1"/>
    <property type="molecule type" value="Genomic_DNA"/>
</dbReference>
<feature type="compositionally biased region" description="Basic and acidic residues" evidence="1">
    <location>
        <begin position="227"/>
        <end position="244"/>
    </location>
</feature>
<evidence type="ECO:0000256" key="1">
    <source>
        <dbReference type="SAM" id="MobiDB-lite"/>
    </source>
</evidence>
<evidence type="ECO:0000256" key="2">
    <source>
        <dbReference type="SAM" id="Phobius"/>
    </source>
</evidence>
<feature type="region of interest" description="Disordered" evidence="1">
    <location>
        <begin position="1"/>
        <end position="29"/>
    </location>
</feature>
<accession>A0ABS9ZH18</accession>
<comment type="caution">
    <text evidence="3">The sequence shown here is derived from an EMBL/GenBank/DDBJ whole genome shotgun (WGS) entry which is preliminary data.</text>
</comment>
<feature type="compositionally biased region" description="Polar residues" evidence="1">
    <location>
        <begin position="217"/>
        <end position="226"/>
    </location>
</feature>
<evidence type="ECO:0000313" key="3">
    <source>
        <dbReference type="EMBL" id="MCI8209818.1"/>
    </source>
</evidence>
<feature type="compositionally biased region" description="Basic and acidic residues" evidence="1">
    <location>
        <begin position="15"/>
        <end position="29"/>
    </location>
</feature>
<keyword evidence="4" id="KW-1185">Reference proteome</keyword>
<gene>
    <name evidence="3" type="ORF">AUC61_09745</name>
</gene>
<sequence length="281" mass="29555">MSIDSTFETPESFDNDSRKSPETLEREIDAQRSSIGNIVDALEGKFSPGQLLDQALSYGKGTGGEFFSNLGNTVKTNPLPTVLTSVGLLWLMMGQNRSPSVSSGSSGLDHLGNRISTMAHSVTDTFDSAKSRIEETAQRMKEKAGQLSEGVGEKLSSTGDSLNRSSHDARDVLHEQTRNVQSGLDYMLREQPLALAAIGIALGAALGAVLPSTQRENQMMGQASDSLTEKVKQTASEGYEKVAQEAKAAVGEVKSAVQPPPGAGPSNSPAQPGVDMSSGLG</sequence>
<protein>
    <recommendedName>
        <fullName evidence="5">DUF3618 domain-containing protein</fullName>
    </recommendedName>
</protein>
<dbReference type="Proteomes" id="UP001320513">
    <property type="component" value="Unassembled WGS sequence"/>
</dbReference>
<feature type="transmembrane region" description="Helical" evidence="2">
    <location>
        <begin position="193"/>
        <end position="210"/>
    </location>
</feature>
<dbReference type="Gene3D" id="1.20.120.20">
    <property type="entry name" value="Apolipoprotein"/>
    <property type="match status" value="1"/>
</dbReference>
<dbReference type="RefSeq" id="WP_243245725.1">
    <property type="nucleotide sequence ID" value="NZ_LOHG01000005.1"/>
</dbReference>
<evidence type="ECO:0008006" key="5">
    <source>
        <dbReference type="Google" id="ProtNLM"/>
    </source>
</evidence>
<reference evidence="3 4" key="1">
    <citation type="submission" date="2015-12" db="EMBL/GenBank/DDBJ databases">
        <title>Phylogenomics in the description of a new species in the Pseudomonas syringae group.</title>
        <authorList>
            <person name="Busquets A."/>
            <person name="Gomila M."/>
            <person name="Beiki F."/>
            <person name="Rahimian H."/>
            <person name="Mulet M."/>
            <person name="Sanchez D."/>
            <person name="Garcia-Valdes E."/>
            <person name="Lalucat J."/>
        </authorList>
    </citation>
    <scope>NUCLEOTIDE SEQUENCE [LARGE SCALE GENOMIC DNA]</scope>
    <source>
        <strain evidence="3 4">S25</strain>
    </source>
</reference>